<gene>
    <name evidence="1" type="ORF">M9R32_02550</name>
</gene>
<name>A0A9X3RD65_9BACL</name>
<dbReference type="RefSeq" id="WP_269925184.1">
    <property type="nucleotide sequence ID" value="NZ_JAMKBJ010000002.1"/>
</dbReference>
<proteinExistence type="predicted"/>
<keyword evidence="2" id="KW-1185">Reference proteome</keyword>
<dbReference type="AlphaFoldDB" id="A0A9X3RD65"/>
<sequence length="80" mass="8987">MLNNHLQLTPFIHIDDFQSIRVNGPFELLSLSPNSCQLKGQGFALTIESGETIISTMNVDEVTISVRDLTKLELRKLDMV</sequence>
<evidence type="ECO:0000313" key="2">
    <source>
        <dbReference type="Proteomes" id="UP001152173"/>
    </source>
</evidence>
<organism evidence="1 2">
    <name type="scientific">Paenisporosarcina quisquiliarum</name>
    <dbReference type="NCBI Taxonomy" id="365346"/>
    <lineage>
        <taxon>Bacteria</taxon>
        <taxon>Bacillati</taxon>
        <taxon>Bacillota</taxon>
        <taxon>Bacilli</taxon>
        <taxon>Bacillales</taxon>
        <taxon>Caryophanaceae</taxon>
        <taxon>Paenisporosarcina</taxon>
    </lineage>
</organism>
<evidence type="ECO:0000313" key="1">
    <source>
        <dbReference type="EMBL" id="MCZ8536072.1"/>
    </source>
</evidence>
<protein>
    <submittedName>
        <fullName evidence="1">Uncharacterized protein</fullName>
    </submittedName>
</protein>
<reference evidence="1" key="1">
    <citation type="submission" date="2022-05" db="EMBL/GenBank/DDBJ databases">
        <authorList>
            <person name="Colautti A."/>
            <person name="Iacumin L."/>
        </authorList>
    </citation>
    <scope>NUCLEOTIDE SEQUENCE</scope>
    <source>
        <strain evidence="1">SK 55</strain>
    </source>
</reference>
<accession>A0A9X3RD65</accession>
<comment type="caution">
    <text evidence="1">The sequence shown here is derived from an EMBL/GenBank/DDBJ whole genome shotgun (WGS) entry which is preliminary data.</text>
</comment>
<dbReference type="Proteomes" id="UP001152173">
    <property type="component" value="Unassembled WGS sequence"/>
</dbReference>
<dbReference type="EMBL" id="JAMKBJ010000002">
    <property type="protein sequence ID" value="MCZ8536072.1"/>
    <property type="molecule type" value="Genomic_DNA"/>
</dbReference>